<reference evidence="1 2" key="1">
    <citation type="submission" date="2019-02" db="EMBL/GenBank/DDBJ databases">
        <title>Sequencing the genomes of 1000 actinobacteria strains.</title>
        <authorList>
            <person name="Klenk H.-P."/>
        </authorList>
    </citation>
    <scope>NUCLEOTIDE SEQUENCE [LARGE SCALE GENOMIC DNA]</scope>
    <source>
        <strain evidence="1 2">DSM 45612</strain>
    </source>
</reference>
<gene>
    <name evidence="1" type="ORF">EV384_2236</name>
</gene>
<organism evidence="1 2">
    <name type="scientific">Micromonospora kangleipakensis</name>
    <dbReference type="NCBI Taxonomy" id="1077942"/>
    <lineage>
        <taxon>Bacteria</taxon>
        <taxon>Bacillati</taxon>
        <taxon>Actinomycetota</taxon>
        <taxon>Actinomycetes</taxon>
        <taxon>Micromonosporales</taxon>
        <taxon>Micromonosporaceae</taxon>
        <taxon>Micromonospora</taxon>
    </lineage>
</organism>
<keyword evidence="2" id="KW-1185">Reference proteome</keyword>
<dbReference type="Proteomes" id="UP000294114">
    <property type="component" value="Unassembled WGS sequence"/>
</dbReference>
<sequence>MGDRPPEGYVEPISVWLVEFLDSRQPGERFQAGAFTTEEEAQRLLEALGQAGGYEELCINLVPVHARLEDWDWDR</sequence>
<dbReference type="AlphaFoldDB" id="A0A4Q8B8L5"/>
<dbReference type="EMBL" id="SHLD01000001">
    <property type="protein sequence ID" value="RZU73808.1"/>
    <property type="molecule type" value="Genomic_DNA"/>
</dbReference>
<name>A0A4Q8B8L5_9ACTN</name>
<evidence type="ECO:0000313" key="1">
    <source>
        <dbReference type="EMBL" id="RZU73808.1"/>
    </source>
</evidence>
<accession>A0A4Q8B8L5</accession>
<protein>
    <recommendedName>
        <fullName evidence="3">SPOR domain-containing protein</fullName>
    </recommendedName>
</protein>
<evidence type="ECO:0008006" key="3">
    <source>
        <dbReference type="Google" id="ProtNLM"/>
    </source>
</evidence>
<comment type="caution">
    <text evidence="1">The sequence shown here is derived from an EMBL/GenBank/DDBJ whole genome shotgun (WGS) entry which is preliminary data.</text>
</comment>
<proteinExistence type="predicted"/>
<evidence type="ECO:0000313" key="2">
    <source>
        <dbReference type="Proteomes" id="UP000294114"/>
    </source>
</evidence>